<dbReference type="EMBL" id="JFHD01000016">
    <property type="protein sequence ID" value="KDR28888.1"/>
    <property type="molecule type" value="Genomic_DNA"/>
</dbReference>
<dbReference type="Proteomes" id="UP000027451">
    <property type="component" value="Unassembled WGS sequence"/>
</dbReference>
<accession>A0A656QL03</accession>
<gene>
    <name evidence="1" type="ORF">BG60_09265</name>
</gene>
<keyword evidence="2" id="KW-1185">Reference proteome</keyword>
<protein>
    <submittedName>
        <fullName evidence="1">Uncharacterized protein</fullName>
    </submittedName>
</protein>
<organism evidence="1 2">
    <name type="scientific">Caballeronia zhejiangensis</name>
    <dbReference type="NCBI Taxonomy" id="871203"/>
    <lineage>
        <taxon>Bacteria</taxon>
        <taxon>Pseudomonadati</taxon>
        <taxon>Pseudomonadota</taxon>
        <taxon>Betaproteobacteria</taxon>
        <taxon>Burkholderiales</taxon>
        <taxon>Burkholderiaceae</taxon>
        <taxon>Caballeronia</taxon>
    </lineage>
</organism>
<proteinExistence type="predicted"/>
<dbReference type="RefSeq" id="WP_034472520.1">
    <property type="nucleotide sequence ID" value="NZ_JFHD01000016.1"/>
</dbReference>
<reference evidence="1 2" key="1">
    <citation type="submission" date="2014-03" db="EMBL/GenBank/DDBJ databases">
        <title>Draft Genome Sequences of Four Burkholderia Strains.</title>
        <authorList>
            <person name="Liu X.Y."/>
            <person name="Li C.X."/>
            <person name="Xu J.H."/>
        </authorList>
    </citation>
    <scope>NUCLEOTIDE SEQUENCE [LARGE SCALE GENOMIC DNA]</scope>
    <source>
        <strain evidence="1 2">OP-1</strain>
    </source>
</reference>
<comment type="caution">
    <text evidence="1">The sequence shown here is derived from an EMBL/GenBank/DDBJ whole genome shotgun (WGS) entry which is preliminary data.</text>
</comment>
<evidence type="ECO:0000313" key="2">
    <source>
        <dbReference type="Proteomes" id="UP000027451"/>
    </source>
</evidence>
<name>A0A656QL03_9BURK</name>
<sequence>MQSHQRTSNKAVNSADLVSGITTTNAIELIRATGESGIHRTFPLAARDLPVGVGRQDDSSPCVAVLAESSDIANIASYFAIKCFGPPEEPNRNVLILLGNSSIAMDFDSLAVNLLSRQCFSVLFVHAVGWTIARFNVADGDRQRLLAALFGAFGDIDCKSFSQSELMLPDNVRFGSLDVD</sequence>
<dbReference type="AlphaFoldDB" id="A0A656QL03"/>
<evidence type="ECO:0000313" key="1">
    <source>
        <dbReference type="EMBL" id="KDR28888.1"/>
    </source>
</evidence>